<gene>
    <name evidence="3" type="ORF">B0I33_11646</name>
</gene>
<dbReference type="Proteomes" id="UP000238362">
    <property type="component" value="Unassembled WGS sequence"/>
</dbReference>
<dbReference type="AlphaFoldDB" id="A0A2T0LKE1"/>
<dbReference type="RefSeq" id="WP_181193503.1">
    <property type="nucleotide sequence ID" value="NZ_PVNH01000016.1"/>
</dbReference>
<evidence type="ECO:0000256" key="1">
    <source>
        <dbReference type="SAM" id="MobiDB-lite"/>
    </source>
</evidence>
<feature type="transmembrane region" description="Helical" evidence="2">
    <location>
        <begin position="308"/>
        <end position="328"/>
    </location>
</feature>
<feature type="transmembrane region" description="Helical" evidence="2">
    <location>
        <begin position="255"/>
        <end position="288"/>
    </location>
</feature>
<reference evidence="3 4" key="1">
    <citation type="submission" date="2018-03" db="EMBL/GenBank/DDBJ databases">
        <title>Genomic Encyclopedia of Type Strains, Phase III (KMG-III): the genomes of soil and plant-associated and newly described type strains.</title>
        <authorList>
            <person name="Whitman W."/>
        </authorList>
    </citation>
    <scope>NUCLEOTIDE SEQUENCE [LARGE SCALE GENOMIC DNA]</scope>
    <source>
        <strain evidence="3 4">CGMCC 4.7125</strain>
    </source>
</reference>
<dbReference type="Pfam" id="PF04657">
    <property type="entry name" value="DMT_YdcZ"/>
    <property type="match status" value="2"/>
</dbReference>
<dbReference type="EMBL" id="PVNH01000016">
    <property type="protein sequence ID" value="PRX43313.1"/>
    <property type="molecule type" value="Genomic_DNA"/>
</dbReference>
<feature type="transmembrane region" description="Helical" evidence="2">
    <location>
        <begin position="188"/>
        <end position="207"/>
    </location>
</feature>
<sequence length="343" mass="33521">MTTASAGPGPDGAGPGTTRRTRSVRRAAGVVLAILCGVGMATQSRVNGALGQRLDDSLAAAVVSFGGGLLLLVTAFALSRRLRAGVAGAAAALRSGRLRPWHCLGGVAGAAFVASQSVTVAVLGVAMFTVGVVAGQTVSGLFVDRAGLGPGGARMLTWPRVVAALLTLGAVASALAGDLAHQADPGRAWLLAFPLAAGAGMAVQQAFNGHVSAASGSALTAALVNFTAGTTVLVAGWLISLAVRGGPAAWPDNPVLYLGGPIGVVFIACAAVIVSWVGVLVFGLAAIAGQLVGSVVLDLLLPAAPVPLRASTLLGCGIALVAVALAGVGGRRATRAALEQSGA</sequence>
<feature type="transmembrane region" description="Helical" evidence="2">
    <location>
        <begin position="58"/>
        <end position="78"/>
    </location>
</feature>
<evidence type="ECO:0000313" key="3">
    <source>
        <dbReference type="EMBL" id="PRX43313.1"/>
    </source>
</evidence>
<protein>
    <submittedName>
        <fullName evidence="3">Transporter family-2 protein</fullName>
    </submittedName>
</protein>
<dbReference type="InterPro" id="IPR006750">
    <property type="entry name" value="YdcZ"/>
</dbReference>
<accession>A0A2T0LKE1</accession>
<proteinExistence type="predicted"/>
<feature type="transmembrane region" description="Helical" evidence="2">
    <location>
        <begin position="219"/>
        <end position="243"/>
    </location>
</feature>
<feature type="region of interest" description="Disordered" evidence="1">
    <location>
        <begin position="1"/>
        <end position="22"/>
    </location>
</feature>
<evidence type="ECO:0000256" key="2">
    <source>
        <dbReference type="SAM" id="Phobius"/>
    </source>
</evidence>
<organism evidence="3 4">
    <name type="scientific">Prauserella shujinwangii</name>
    <dbReference type="NCBI Taxonomy" id="1453103"/>
    <lineage>
        <taxon>Bacteria</taxon>
        <taxon>Bacillati</taxon>
        <taxon>Actinomycetota</taxon>
        <taxon>Actinomycetes</taxon>
        <taxon>Pseudonocardiales</taxon>
        <taxon>Pseudonocardiaceae</taxon>
        <taxon>Prauserella</taxon>
    </lineage>
</organism>
<evidence type="ECO:0000313" key="4">
    <source>
        <dbReference type="Proteomes" id="UP000238362"/>
    </source>
</evidence>
<dbReference type="PANTHER" id="PTHR34821">
    <property type="entry name" value="INNER MEMBRANE PROTEIN YDCZ"/>
    <property type="match status" value="1"/>
</dbReference>
<comment type="caution">
    <text evidence="3">The sequence shown here is derived from an EMBL/GenBank/DDBJ whole genome shotgun (WGS) entry which is preliminary data.</text>
</comment>
<feature type="transmembrane region" description="Helical" evidence="2">
    <location>
        <begin position="27"/>
        <end position="46"/>
    </location>
</feature>
<feature type="transmembrane region" description="Helical" evidence="2">
    <location>
        <begin position="155"/>
        <end position="176"/>
    </location>
</feature>
<keyword evidence="2" id="KW-0812">Transmembrane</keyword>
<keyword evidence="2" id="KW-1133">Transmembrane helix</keyword>
<feature type="transmembrane region" description="Helical" evidence="2">
    <location>
        <begin position="103"/>
        <end position="135"/>
    </location>
</feature>
<keyword evidence="4" id="KW-1185">Reference proteome</keyword>
<dbReference type="GO" id="GO:0005886">
    <property type="term" value="C:plasma membrane"/>
    <property type="evidence" value="ECO:0007669"/>
    <property type="project" value="TreeGrafter"/>
</dbReference>
<name>A0A2T0LKE1_9PSEU</name>
<keyword evidence="2" id="KW-0472">Membrane</keyword>
<dbReference type="PANTHER" id="PTHR34821:SF2">
    <property type="entry name" value="INNER MEMBRANE PROTEIN YDCZ"/>
    <property type="match status" value="1"/>
</dbReference>